<keyword evidence="4" id="KW-1185">Reference proteome</keyword>
<dbReference type="Gene3D" id="1.10.10.10">
    <property type="entry name" value="Winged helix-like DNA-binding domain superfamily/Winged helix DNA-binding domain"/>
    <property type="match status" value="1"/>
</dbReference>
<protein>
    <recommendedName>
        <fullName evidence="2">Methylated-DNA-[protein]-cysteine S-methyltransferase DNA binding domain-containing protein</fullName>
    </recommendedName>
</protein>
<dbReference type="InterPro" id="IPR052520">
    <property type="entry name" value="ATL_DNA_repair"/>
</dbReference>
<feature type="domain" description="Methylated-DNA-[protein]-cysteine S-methyltransferase DNA binding" evidence="2">
    <location>
        <begin position="12"/>
        <end position="90"/>
    </location>
</feature>
<evidence type="ECO:0000259" key="2">
    <source>
        <dbReference type="Pfam" id="PF01035"/>
    </source>
</evidence>
<dbReference type="InterPro" id="IPR036388">
    <property type="entry name" value="WH-like_DNA-bd_sf"/>
</dbReference>
<keyword evidence="1" id="KW-0227">DNA damage</keyword>
<dbReference type="Pfam" id="PF01035">
    <property type="entry name" value="DNA_binding_1"/>
    <property type="match status" value="1"/>
</dbReference>
<dbReference type="EMBL" id="MOOB01000002">
    <property type="protein sequence ID" value="OQE95533.1"/>
    <property type="molecule type" value="Genomic_DNA"/>
</dbReference>
<dbReference type="InterPro" id="IPR014048">
    <property type="entry name" value="MethylDNA_cys_MeTrfase_DNA-bd"/>
</dbReference>
<dbReference type="InterPro" id="IPR036217">
    <property type="entry name" value="MethylDNA_cys_MeTrfase_DNAb"/>
</dbReference>
<evidence type="ECO:0000313" key="3">
    <source>
        <dbReference type="EMBL" id="OQE95533.1"/>
    </source>
</evidence>
<proteinExistence type="predicted"/>
<dbReference type="PANTHER" id="PTHR42942">
    <property type="entry name" value="6-O-METHYLGUANINE DNA METHYLTRANSFERASE"/>
    <property type="match status" value="1"/>
</dbReference>
<accession>A0A1V6Z767</accession>
<sequence length="154" mass="17171">MPRSEEAEWWANAVYEAIQEVPRGKVTSYGHIARLLGEPQRPRQVGICLKVLASPESGSHFNSSTVPWQRVINSKGMISHRPYDPDLKRTFVYGCVFPADNYSSGPGSAKRQAEALAQEGVEVTTDSMGEMYVDFSRYGWFPSELPSEGTDEQP</sequence>
<dbReference type="GO" id="GO:0003824">
    <property type="term" value="F:catalytic activity"/>
    <property type="evidence" value="ECO:0007669"/>
    <property type="project" value="InterPro"/>
</dbReference>
<name>A0A1V6Z767_PENNA</name>
<dbReference type="PANTHER" id="PTHR42942:SF1">
    <property type="entry name" value="ALKYLTRANSFERASE-LIKE PROTEIN 1"/>
    <property type="match status" value="1"/>
</dbReference>
<evidence type="ECO:0000313" key="4">
    <source>
        <dbReference type="Proteomes" id="UP000191691"/>
    </source>
</evidence>
<reference evidence="4" key="1">
    <citation type="journal article" date="2017" name="Nat. Microbiol.">
        <title>Global analysis of biosynthetic gene clusters reveals vast potential of secondary metabolite production in Penicillium species.</title>
        <authorList>
            <person name="Nielsen J.C."/>
            <person name="Grijseels S."/>
            <person name="Prigent S."/>
            <person name="Ji B."/>
            <person name="Dainat J."/>
            <person name="Nielsen K.F."/>
            <person name="Frisvad J.C."/>
            <person name="Workman M."/>
            <person name="Nielsen J."/>
        </authorList>
    </citation>
    <scope>NUCLEOTIDE SEQUENCE [LARGE SCALE GENOMIC DNA]</scope>
    <source>
        <strain evidence="4">IBT 13039</strain>
    </source>
</reference>
<dbReference type="STRING" id="60175.A0A1V6Z767"/>
<comment type="caution">
    <text evidence="3">The sequence shown here is derived from an EMBL/GenBank/DDBJ whole genome shotgun (WGS) entry which is preliminary data.</text>
</comment>
<gene>
    <name evidence="3" type="ORF">PENNAL_c0002G07965</name>
</gene>
<organism evidence="3 4">
    <name type="scientific">Penicillium nalgiovense</name>
    <dbReference type="NCBI Taxonomy" id="60175"/>
    <lineage>
        <taxon>Eukaryota</taxon>
        <taxon>Fungi</taxon>
        <taxon>Dikarya</taxon>
        <taxon>Ascomycota</taxon>
        <taxon>Pezizomycotina</taxon>
        <taxon>Eurotiomycetes</taxon>
        <taxon>Eurotiomycetidae</taxon>
        <taxon>Eurotiales</taxon>
        <taxon>Aspergillaceae</taxon>
        <taxon>Penicillium</taxon>
    </lineage>
</organism>
<dbReference type="GO" id="GO:0006281">
    <property type="term" value="P:DNA repair"/>
    <property type="evidence" value="ECO:0007669"/>
    <property type="project" value="InterPro"/>
</dbReference>
<dbReference type="AlphaFoldDB" id="A0A1V6Z767"/>
<dbReference type="CDD" id="cd06445">
    <property type="entry name" value="ATase"/>
    <property type="match status" value="1"/>
</dbReference>
<dbReference type="OMA" id="DEAEWWF"/>
<evidence type="ECO:0000256" key="1">
    <source>
        <dbReference type="ARBA" id="ARBA00022763"/>
    </source>
</evidence>
<dbReference type="SUPFAM" id="SSF46767">
    <property type="entry name" value="Methylated DNA-protein cysteine methyltransferase, C-terminal domain"/>
    <property type="match status" value="1"/>
</dbReference>
<dbReference type="Proteomes" id="UP000191691">
    <property type="component" value="Unassembled WGS sequence"/>
</dbReference>